<dbReference type="EMBL" id="CP116394">
    <property type="protein sequence ID" value="WCE47022.1"/>
    <property type="molecule type" value="Genomic_DNA"/>
</dbReference>
<dbReference type="Gene3D" id="3.30.70.270">
    <property type="match status" value="1"/>
</dbReference>
<dbReference type="RefSeq" id="WP_271694838.1">
    <property type="nucleotide sequence ID" value="NZ_CP116394.1"/>
</dbReference>
<dbReference type="KEGG" id="wne:PIG85_05075"/>
<dbReference type="PANTHER" id="PTHR35369">
    <property type="entry name" value="BLR3025 PROTEIN-RELATED"/>
    <property type="match status" value="1"/>
</dbReference>
<dbReference type="Pfam" id="PF00817">
    <property type="entry name" value="IMS"/>
    <property type="match status" value="1"/>
</dbReference>
<comment type="similarity">
    <text evidence="1">Belongs to the DNA polymerase type-Y family.</text>
</comment>
<dbReference type="PANTHER" id="PTHR35369:SF2">
    <property type="entry name" value="BLR3025 PROTEIN"/>
    <property type="match status" value="1"/>
</dbReference>
<dbReference type="GO" id="GO:0006281">
    <property type="term" value="P:DNA repair"/>
    <property type="evidence" value="ECO:0007669"/>
    <property type="project" value="InterPro"/>
</dbReference>
<dbReference type="Gene3D" id="3.40.1170.60">
    <property type="match status" value="1"/>
</dbReference>
<proteinExistence type="inferred from homology"/>
<dbReference type="Proteomes" id="UP001211044">
    <property type="component" value="Chromosome"/>
</dbReference>
<dbReference type="InterPro" id="IPR043502">
    <property type="entry name" value="DNA/RNA_pol_sf"/>
</dbReference>
<dbReference type="Gene3D" id="1.10.150.20">
    <property type="entry name" value="5' to 3' exonuclease, C-terminal subdomain"/>
    <property type="match status" value="1"/>
</dbReference>
<organism evidence="5 6">
    <name type="scientific">Winkia neuii subsp. anitrata</name>
    <dbReference type="NCBI Taxonomy" id="29318"/>
    <lineage>
        <taxon>Bacteria</taxon>
        <taxon>Bacillati</taxon>
        <taxon>Actinomycetota</taxon>
        <taxon>Actinomycetes</taxon>
        <taxon>Actinomycetales</taxon>
        <taxon>Actinomycetaceae</taxon>
        <taxon>Winkia</taxon>
    </lineage>
</organism>
<protein>
    <recommendedName>
        <fullName evidence="4">UmuC domain-containing protein</fullName>
    </recommendedName>
</protein>
<name>A0AB38XS84_9ACTO</name>
<comment type="function">
    <text evidence="3">Poorly processive, error-prone DNA polymerase involved in untargeted mutagenesis. Copies undamaged DNA at stalled replication forks, which arise in vivo from mismatched or misaligned primer ends. These misaligned primers can be extended by PolIV. Exhibits no 3'-5' exonuclease (proofreading) activity. May be involved in translesional synthesis, in conjunction with the beta clamp from PolIII.</text>
</comment>
<dbReference type="AlphaFoldDB" id="A0AB38XS84"/>
<evidence type="ECO:0000256" key="1">
    <source>
        <dbReference type="ARBA" id="ARBA00010945"/>
    </source>
</evidence>
<dbReference type="InterPro" id="IPR050356">
    <property type="entry name" value="SulA_CellDiv_inhibitor"/>
</dbReference>
<evidence type="ECO:0000256" key="3">
    <source>
        <dbReference type="ARBA" id="ARBA00025589"/>
    </source>
</evidence>
<dbReference type="InterPro" id="IPR043128">
    <property type="entry name" value="Rev_trsase/Diguanyl_cyclase"/>
</dbReference>
<feature type="domain" description="UmuC" evidence="4">
    <location>
        <begin position="24"/>
        <end position="146"/>
    </location>
</feature>
<evidence type="ECO:0000313" key="6">
    <source>
        <dbReference type="Proteomes" id="UP001211044"/>
    </source>
</evidence>
<evidence type="ECO:0000259" key="4">
    <source>
        <dbReference type="Pfam" id="PF00817"/>
    </source>
</evidence>
<evidence type="ECO:0000313" key="5">
    <source>
        <dbReference type="EMBL" id="WCE47022.1"/>
    </source>
</evidence>
<dbReference type="SUPFAM" id="SSF56672">
    <property type="entry name" value="DNA/RNA polymerases"/>
    <property type="match status" value="1"/>
</dbReference>
<accession>A0AB38XS84</accession>
<evidence type="ECO:0000256" key="2">
    <source>
        <dbReference type="ARBA" id="ARBA00022763"/>
    </source>
</evidence>
<keyword evidence="2" id="KW-0227">DNA damage</keyword>
<sequence>MSLRRCVGWLPGWQFSSFADLESTAPAAVVSANKIVTVTPAAARYGVQSGQKIRWARSLCPKLIEVSPSKLLTQTFEPVLIAAESVMAGVTPWRPGLFFAPARGAAKWHGGEQELCVGLTEAIAEAGGWECRVGIATGTLSAILAAREQVIVPEGEERDYLAPRPLKEAVWARGAEIAKTAQLLSKFGIETLGQLAQLRRREVGARFGMDGLALHDLASGKDIRIEPAARGEQGVSVSVPCEEPASSYSQAAFTVRICILRFMRALEQKGLTCARVKISAAAARGKELQRTWMLDPGWGEKDLTDRVKWQLEAWTSTDSETSGPVQDITLEAVDLFTLTARQSALWSAGGKNTDSAMAAAHRIQALLGPRGATIPVLQGGYDPRSRVALIPVGEERSPKYALDRPWPGQLQGHAPAWILEKPKLLTLVDETGRAVEITSRLALSANPVVARWERNSVAIQRVEGPYPVLDRWWGPASERSPRTYLRLRSAGIDMLAVWIDKKWWVDGFWEQSKIGRKT</sequence>
<gene>
    <name evidence="5" type="ORF">PIG85_05075</name>
</gene>
<reference evidence="5" key="1">
    <citation type="submission" date="2023-01" db="EMBL/GenBank/DDBJ databases">
        <title>Comparative Genomic Analysis of the Clinically-Derived Winkia Strain NY0527 Provides Evidence into the Taxonomic Reassignment of Winkia neuii and Characterizes Their Virulence Traits.</title>
        <authorList>
            <person name="Cai X."/>
            <person name="Peng Y."/>
            <person name="Li M."/>
            <person name="Qiu Y."/>
            <person name="Wang Y."/>
            <person name="Xu L."/>
            <person name="Hou Q."/>
        </authorList>
    </citation>
    <scope>NUCLEOTIDE SEQUENCE</scope>
    <source>
        <strain evidence="5">NY0527</strain>
    </source>
</reference>
<dbReference type="InterPro" id="IPR001126">
    <property type="entry name" value="UmuC"/>
</dbReference>